<dbReference type="RefSeq" id="WP_288198851.1">
    <property type="nucleotide sequence ID" value="NZ_LT608334.1"/>
</dbReference>
<gene>
    <name evidence="1" type="ORF">KL86PLE_90744</name>
</gene>
<dbReference type="Pfam" id="PF04985">
    <property type="entry name" value="Phage_tube"/>
    <property type="match status" value="1"/>
</dbReference>
<dbReference type="EMBL" id="FMJD01000013">
    <property type="protein sequence ID" value="SCM79989.1"/>
    <property type="molecule type" value="Genomic_DNA"/>
</dbReference>
<organism evidence="1">
    <name type="scientific">uncultured Pleomorphomonas sp</name>
    <dbReference type="NCBI Taxonomy" id="442121"/>
    <lineage>
        <taxon>Bacteria</taxon>
        <taxon>Pseudomonadati</taxon>
        <taxon>Pseudomonadota</taxon>
        <taxon>Alphaproteobacteria</taxon>
        <taxon>Hyphomicrobiales</taxon>
        <taxon>Pleomorphomonadaceae</taxon>
        <taxon>Pleomorphomonas</taxon>
        <taxon>environmental samples</taxon>
    </lineage>
</organism>
<name>A0A212LRG1_9HYPH</name>
<protein>
    <submittedName>
        <fullName evidence="1">Putative Contractile tube protein</fullName>
    </submittedName>
</protein>
<sequence>MRDILQGFTMYINSEDFGYDTEEITLPIPVPTTQTYRGGGMDLAVDLPMLAIEAMEVTVKQAGHNVKIQRLCAQGPGNRESFQFRGAVQSDDDGTIASHVVVVEGSANGDSRDSWNRGEKSGFNWKINNLRYFRYEADGEVIHELQAWPPKRIVYGVDQLAGVNAALGY</sequence>
<dbReference type="InterPro" id="IPR006498">
    <property type="entry name" value="Tail_tube"/>
</dbReference>
<evidence type="ECO:0000313" key="1">
    <source>
        <dbReference type="EMBL" id="SCM79989.1"/>
    </source>
</evidence>
<accession>A0A212LRG1</accession>
<proteinExistence type="predicted"/>
<dbReference type="AlphaFoldDB" id="A0A212LRG1"/>
<reference evidence="1" key="1">
    <citation type="submission" date="2016-08" db="EMBL/GenBank/DDBJ databases">
        <authorList>
            <person name="Seilhamer J.J."/>
        </authorList>
    </citation>
    <scope>NUCLEOTIDE SEQUENCE</scope>
    <source>
        <strain evidence="1">86</strain>
    </source>
</reference>